<keyword evidence="2" id="KW-1185">Reference proteome</keyword>
<sequence length="58" mass="6956">DNRLSYKERTFTYSLPAVVNNHFERTHFSGIKELEQDRFIFWEHLKCIGDDIKILGIN</sequence>
<feature type="non-terminal residue" evidence="1">
    <location>
        <position position="1"/>
    </location>
</feature>
<dbReference type="OrthoDB" id="4485682at2759"/>
<proteinExistence type="predicted"/>
<organism evidence="1 2">
    <name type="scientific">Pseudomassariella vexata</name>
    <dbReference type="NCBI Taxonomy" id="1141098"/>
    <lineage>
        <taxon>Eukaryota</taxon>
        <taxon>Fungi</taxon>
        <taxon>Dikarya</taxon>
        <taxon>Ascomycota</taxon>
        <taxon>Pezizomycotina</taxon>
        <taxon>Sordariomycetes</taxon>
        <taxon>Xylariomycetidae</taxon>
        <taxon>Amphisphaeriales</taxon>
        <taxon>Pseudomassariaceae</taxon>
        <taxon>Pseudomassariella</taxon>
    </lineage>
</organism>
<dbReference type="Proteomes" id="UP000193689">
    <property type="component" value="Unassembled WGS sequence"/>
</dbReference>
<gene>
    <name evidence="1" type="ORF">BCR38DRAFT_337813</name>
</gene>
<dbReference type="InParanoid" id="A0A1Y2EA69"/>
<protein>
    <submittedName>
        <fullName evidence="1">Uncharacterized protein</fullName>
    </submittedName>
</protein>
<evidence type="ECO:0000313" key="2">
    <source>
        <dbReference type="Proteomes" id="UP000193689"/>
    </source>
</evidence>
<dbReference type="EMBL" id="MCFJ01000004">
    <property type="protein sequence ID" value="ORY67755.1"/>
    <property type="molecule type" value="Genomic_DNA"/>
</dbReference>
<comment type="caution">
    <text evidence="1">The sequence shown here is derived from an EMBL/GenBank/DDBJ whole genome shotgun (WGS) entry which is preliminary data.</text>
</comment>
<dbReference type="AlphaFoldDB" id="A0A1Y2EA69"/>
<dbReference type="GeneID" id="63771773"/>
<name>A0A1Y2EA69_9PEZI</name>
<dbReference type="RefSeq" id="XP_040718379.1">
    <property type="nucleotide sequence ID" value="XM_040855561.1"/>
</dbReference>
<evidence type="ECO:0000313" key="1">
    <source>
        <dbReference type="EMBL" id="ORY67755.1"/>
    </source>
</evidence>
<accession>A0A1Y2EA69</accession>
<reference evidence="1 2" key="1">
    <citation type="submission" date="2016-07" db="EMBL/GenBank/DDBJ databases">
        <title>Pervasive Adenine N6-methylation of Active Genes in Fungi.</title>
        <authorList>
            <consortium name="DOE Joint Genome Institute"/>
            <person name="Mondo S.J."/>
            <person name="Dannebaum R.O."/>
            <person name="Kuo R.C."/>
            <person name="Labutti K."/>
            <person name="Haridas S."/>
            <person name="Kuo A."/>
            <person name="Salamov A."/>
            <person name="Ahrendt S.R."/>
            <person name="Lipzen A."/>
            <person name="Sullivan W."/>
            <person name="Andreopoulos W.B."/>
            <person name="Clum A."/>
            <person name="Lindquist E."/>
            <person name="Daum C."/>
            <person name="Ramamoorthy G.K."/>
            <person name="Gryganskyi A."/>
            <person name="Culley D."/>
            <person name="Magnuson J.K."/>
            <person name="James T.Y."/>
            <person name="O'Malley M.A."/>
            <person name="Stajich J.E."/>
            <person name="Spatafora J.W."/>
            <person name="Visel A."/>
            <person name="Grigoriev I.V."/>
        </authorList>
    </citation>
    <scope>NUCLEOTIDE SEQUENCE [LARGE SCALE GENOMIC DNA]</scope>
    <source>
        <strain evidence="1 2">CBS 129021</strain>
    </source>
</reference>